<dbReference type="Proteomes" id="UP000198598">
    <property type="component" value="Unassembled WGS sequence"/>
</dbReference>
<proteinExistence type="predicted"/>
<dbReference type="STRING" id="662367.SAMN05216167_12129"/>
<dbReference type="EMBL" id="FOLQ01000021">
    <property type="protein sequence ID" value="SFE88051.1"/>
    <property type="molecule type" value="Genomic_DNA"/>
</dbReference>
<organism evidence="1 2">
    <name type="scientific">Spirosoma endophyticum</name>
    <dbReference type="NCBI Taxonomy" id="662367"/>
    <lineage>
        <taxon>Bacteria</taxon>
        <taxon>Pseudomonadati</taxon>
        <taxon>Bacteroidota</taxon>
        <taxon>Cytophagia</taxon>
        <taxon>Cytophagales</taxon>
        <taxon>Cytophagaceae</taxon>
        <taxon>Spirosoma</taxon>
    </lineage>
</organism>
<dbReference type="InterPro" id="IPR052022">
    <property type="entry name" value="26kDa_periplasmic_antigen"/>
</dbReference>
<dbReference type="InterPro" id="IPR007497">
    <property type="entry name" value="SIMPL/DUF541"/>
</dbReference>
<sequence length="249" mass="28309">MVISQLVKASRLAILVISIGLPLFAAPSLAQSIENRLVLFGDASEELPADQATLQVSLSFSDERDMKLVYEEHRKARQQLTDLLKQLKVPTTAIRFSQLLTRRGRDSYRGQPGERATSYQRVLIKFTDLDQLGEVQQALTTSNFSDLITTFSVGNQRQVELRLMEKAIERAQEKANQAAKATSRTIKRIVRISDVGENEGFYSYRENFRNNLPQNQISYDNNDALRQMANIPQIFRISAVVRVDFELNN</sequence>
<dbReference type="Gene3D" id="3.30.70.2970">
    <property type="entry name" value="Protein of unknown function (DUF541), domain 2"/>
    <property type="match status" value="1"/>
</dbReference>
<dbReference type="Gene3D" id="3.30.110.170">
    <property type="entry name" value="Protein of unknown function (DUF541), domain 1"/>
    <property type="match status" value="1"/>
</dbReference>
<gene>
    <name evidence="1" type="ORF">SAMN05216167_12129</name>
</gene>
<evidence type="ECO:0000313" key="2">
    <source>
        <dbReference type="Proteomes" id="UP000198598"/>
    </source>
</evidence>
<dbReference type="GO" id="GO:0006974">
    <property type="term" value="P:DNA damage response"/>
    <property type="evidence" value="ECO:0007669"/>
    <property type="project" value="TreeGrafter"/>
</dbReference>
<dbReference type="Pfam" id="PF04402">
    <property type="entry name" value="SIMPL"/>
    <property type="match status" value="1"/>
</dbReference>
<reference evidence="1 2" key="1">
    <citation type="submission" date="2016-10" db="EMBL/GenBank/DDBJ databases">
        <authorList>
            <person name="de Groot N.N."/>
        </authorList>
    </citation>
    <scope>NUCLEOTIDE SEQUENCE [LARGE SCALE GENOMIC DNA]</scope>
    <source>
        <strain evidence="1 2">DSM 26130</strain>
    </source>
</reference>
<dbReference type="PANTHER" id="PTHR34387:SF2">
    <property type="entry name" value="SLR1258 PROTEIN"/>
    <property type="match status" value="1"/>
</dbReference>
<evidence type="ECO:0000313" key="1">
    <source>
        <dbReference type="EMBL" id="SFE88051.1"/>
    </source>
</evidence>
<dbReference type="OrthoDB" id="957844at2"/>
<dbReference type="RefSeq" id="WP_093833105.1">
    <property type="nucleotide sequence ID" value="NZ_FOLQ01000021.1"/>
</dbReference>
<protein>
    <recommendedName>
        <fullName evidence="3">SIMPL domain-containing protein</fullName>
    </recommendedName>
</protein>
<keyword evidence="2" id="KW-1185">Reference proteome</keyword>
<name>A0A1I2E6D3_9BACT</name>
<evidence type="ECO:0008006" key="3">
    <source>
        <dbReference type="Google" id="ProtNLM"/>
    </source>
</evidence>
<dbReference type="PANTHER" id="PTHR34387">
    <property type="entry name" value="SLR1258 PROTEIN"/>
    <property type="match status" value="1"/>
</dbReference>
<dbReference type="AlphaFoldDB" id="A0A1I2E6D3"/>
<accession>A0A1I2E6D3</accession>